<evidence type="ECO:0000313" key="2">
    <source>
        <dbReference type="Proteomes" id="UP001154061"/>
    </source>
</evidence>
<dbReference type="EMBL" id="JAMQOT010000002">
    <property type="protein sequence ID" value="MDF9745794.1"/>
    <property type="molecule type" value="Genomic_DNA"/>
</dbReference>
<dbReference type="Gene3D" id="2.20.28.30">
    <property type="entry name" value="RNA polymerase ii, chain L"/>
    <property type="match status" value="1"/>
</dbReference>
<sequence>MAGTDDTFECDACGNRVSVDEARRTKTMGGLDPTRWQTVCCPACGSRLKTVFVGE</sequence>
<accession>A0A9Q4L1D9</accession>
<dbReference type="AlphaFoldDB" id="A0A9Q4L1D9"/>
<gene>
    <name evidence="1" type="ORF">NDI89_09355</name>
</gene>
<comment type="caution">
    <text evidence="1">The sequence shown here is derived from an EMBL/GenBank/DDBJ whole genome shotgun (WGS) entry which is preliminary data.</text>
</comment>
<evidence type="ECO:0000313" key="1">
    <source>
        <dbReference type="EMBL" id="MDF9745794.1"/>
    </source>
</evidence>
<dbReference type="Proteomes" id="UP001154061">
    <property type="component" value="Unassembled WGS sequence"/>
</dbReference>
<name>A0A9Q4L1D9_9EURY</name>
<reference evidence="1" key="1">
    <citation type="submission" date="2022-06" db="EMBL/GenBank/DDBJ databases">
        <title>Natrinema sp. a new haloarchaeum isolate from saline soil.</title>
        <authorList>
            <person name="Strakova D."/>
            <person name="Galisteo C."/>
            <person name="Sanchez-Porro C."/>
            <person name="Ventosa A."/>
        </authorList>
    </citation>
    <scope>NUCLEOTIDE SEQUENCE</scope>
    <source>
        <strain evidence="1">S1CR25-10</strain>
    </source>
</reference>
<protein>
    <submittedName>
        <fullName evidence="1">Uncharacterized protein</fullName>
    </submittedName>
</protein>
<dbReference type="RefSeq" id="WP_277521272.1">
    <property type="nucleotide sequence ID" value="NZ_JAMQOT010000002.1"/>
</dbReference>
<proteinExistence type="predicted"/>
<organism evidence="1 2">
    <name type="scientific">Natrinema salsiterrestre</name>
    <dbReference type="NCBI Taxonomy" id="2950540"/>
    <lineage>
        <taxon>Archaea</taxon>
        <taxon>Methanobacteriati</taxon>
        <taxon>Methanobacteriota</taxon>
        <taxon>Stenosarchaea group</taxon>
        <taxon>Halobacteria</taxon>
        <taxon>Halobacteriales</taxon>
        <taxon>Natrialbaceae</taxon>
        <taxon>Natrinema</taxon>
    </lineage>
</organism>
<keyword evidence="2" id="KW-1185">Reference proteome</keyword>